<evidence type="ECO:0000256" key="1">
    <source>
        <dbReference type="ARBA" id="ARBA00004370"/>
    </source>
</evidence>
<proteinExistence type="inferred from homology"/>
<dbReference type="GeneID" id="103322237"/>
<dbReference type="Proteomes" id="UP000694861">
    <property type="component" value="Linkage group LG2"/>
</dbReference>
<dbReference type="RefSeq" id="XP_008222356.1">
    <property type="nucleotide sequence ID" value="XM_008224134.2"/>
</dbReference>
<evidence type="ECO:0000256" key="3">
    <source>
        <dbReference type="ARBA" id="ARBA00023136"/>
    </source>
</evidence>
<reference evidence="7" key="2">
    <citation type="submission" date="2025-08" db="UniProtKB">
        <authorList>
            <consortium name="RefSeq"/>
        </authorList>
    </citation>
    <scope>IDENTIFICATION</scope>
</reference>
<feature type="domain" description="Cysteine-rich transmembrane" evidence="5">
    <location>
        <begin position="64"/>
        <end position="109"/>
    </location>
</feature>
<evidence type="ECO:0000259" key="5">
    <source>
        <dbReference type="Pfam" id="PF12734"/>
    </source>
</evidence>
<gene>
    <name evidence="7" type="primary">LOC103322237</name>
</gene>
<keyword evidence="3" id="KW-0472">Membrane</keyword>
<comment type="subcellular location">
    <subcellularLocation>
        <location evidence="1">Membrane</location>
    </subcellularLocation>
</comment>
<evidence type="ECO:0000313" key="6">
    <source>
        <dbReference type="Proteomes" id="UP000694861"/>
    </source>
</evidence>
<evidence type="ECO:0000313" key="7">
    <source>
        <dbReference type="RefSeq" id="XP_008222356.1"/>
    </source>
</evidence>
<name>A0ABM0NBP2_PRUMU</name>
<reference evidence="6" key="1">
    <citation type="journal article" date="2012" name="Nat. Commun.">
        <title>The genome of Prunus mume.</title>
        <authorList>
            <person name="Zhang Q."/>
            <person name="Chen W."/>
            <person name="Sun L."/>
            <person name="Zhao F."/>
            <person name="Huang B."/>
            <person name="Yang W."/>
            <person name="Tao Y."/>
            <person name="Wang J."/>
            <person name="Yuan Z."/>
            <person name="Fan G."/>
            <person name="Xing Z."/>
            <person name="Han C."/>
            <person name="Pan H."/>
            <person name="Zhong X."/>
            <person name="Shi W."/>
            <person name="Liang X."/>
            <person name="Du D."/>
            <person name="Sun F."/>
            <person name="Xu Z."/>
            <person name="Hao R."/>
            <person name="Lv T."/>
            <person name="Lv Y."/>
            <person name="Zheng Z."/>
            <person name="Sun M."/>
            <person name="Luo L."/>
            <person name="Cai M."/>
            <person name="Gao Y."/>
            <person name="Wang J."/>
            <person name="Yin Y."/>
            <person name="Xu X."/>
            <person name="Cheng T."/>
            <person name="Wang J."/>
        </authorList>
    </citation>
    <scope>NUCLEOTIDE SEQUENCE [LARGE SCALE GENOMIC DNA]</scope>
</reference>
<feature type="region of interest" description="Disordered" evidence="4">
    <location>
        <begin position="25"/>
        <end position="83"/>
    </location>
</feature>
<sequence length="110" mass="11721">MVDRVLTLSLCTKLGLKSKSRAMSYRPVPGYAPPPPPPPPSPPPPPDYPPPPGPPPPPGYQGYYYPPPPPNPIPPPPPSHQEDGEPNCFSVLKGCLAAICCCWILDACCN</sequence>
<organism evidence="6 7">
    <name type="scientific">Prunus mume</name>
    <name type="common">Japanese apricot</name>
    <name type="synonym">Armeniaca mume</name>
    <dbReference type="NCBI Taxonomy" id="102107"/>
    <lineage>
        <taxon>Eukaryota</taxon>
        <taxon>Viridiplantae</taxon>
        <taxon>Streptophyta</taxon>
        <taxon>Embryophyta</taxon>
        <taxon>Tracheophyta</taxon>
        <taxon>Spermatophyta</taxon>
        <taxon>Magnoliopsida</taxon>
        <taxon>eudicotyledons</taxon>
        <taxon>Gunneridae</taxon>
        <taxon>Pentapetalae</taxon>
        <taxon>rosids</taxon>
        <taxon>fabids</taxon>
        <taxon>Rosales</taxon>
        <taxon>Rosaceae</taxon>
        <taxon>Amygdaloideae</taxon>
        <taxon>Amygdaleae</taxon>
        <taxon>Prunus</taxon>
    </lineage>
</organism>
<evidence type="ECO:0000256" key="2">
    <source>
        <dbReference type="ARBA" id="ARBA00009444"/>
    </source>
</evidence>
<comment type="similarity">
    <text evidence="2">Belongs to the CYSTM1 family.</text>
</comment>
<feature type="compositionally biased region" description="Pro residues" evidence="4">
    <location>
        <begin position="30"/>
        <end position="79"/>
    </location>
</feature>
<dbReference type="InterPro" id="IPR028144">
    <property type="entry name" value="CYSTM_dom"/>
</dbReference>
<evidence type="ECO:0000256" key="4">
    <source>
        <dbReference type="SAM" id="MobiDB-lite"/>
    </source>
</evidence>
<keyword evidence="6" id="KW-1185">Reference proteome</keyword>
<accession>A0ABM0NBP2</accession>
<dbReference type="Pfam" id="PF12734">
    <property type="entry name" value="CYSTM"/>
    <property type="match status" value="1"/>
</dbReference>
<protein>
    <submittedName>
        <fullName evidence="7">Cysteine-rich and transmembrane domain-containing protein A-like isoform X2</fullName>
    </submittedName>
</protein>